<dbReference type="Gene3D" id="2.60.40.3140">
    <property type="match status" value="1"/>
</dbReference>
<protein>
    <submittedName>
        <fullName evidence="4">Transglutaminase-like superfamily protein</fullName>
    </submittedName>
</protein>
<evidence type="ECO:0000256" key="1">
    <source>
        <dbReference type="SAM" id="SignalP"/>
    </source>
</evidence>
<dbReference type="SUPFAM" id="SSF54001">
    <property type="entry name" value="Cysteine proteinases"/>
    <property type="match status" value="1"/>
</dbReference>
<sequence>MSGYTAILIAKRTACVAACLVASPCFASLESANDALMALKFQASCRVNADLSKDCIGTARQDILTPAGRDRLSQLSLPSSANETMSVTAAHVIKRDGTRVRLPESQIVRRAGSGTDQGIDNGTTTTLLFQGLEVGGGIEYSTKEHIKALKGVAEFHESMSFEPAPQRYDSLHIEYAADRPIEWRGENLDAFAVKTSEDGKKITIDLIKPYYFNVVNEDGFTVRKIPRIELYASDKVEDHYGKLVGIYNKILSSPLPPRARMEVEKLKGKPRDEQVKSLVRFVGEHYRYLADYRLDSREFIPLDLAQVEQNGYGDCKDLTMLLTAMIRRLGMDAEPAFVVRGDYAPKLLIPSLRAPNHAIVRAVVEGKVWWIDATSPVLLPGYTPADLQDRWAIVAGNDGKPRLDTIPPAETAMAQNISQTTRFNFDGTSEMDASTWLDGEKLLGLMRYEHSNGRNAADRLICEDDQKCSVSRLAMEQMKPPYLLQVRTSDLPAAPKYEGYYKGELGSFLLPALNALKNYRKTGGIGDYNTGIPTSRQLSGKVSGIKLRQPLKACHVSSRWFDYNAEFRHESNDISYTLRAVEKVAWIPHDELSSAAFGKFLADAEACFEGLGYSYTTELPAQPAGH</sequence>
<dbReference type="Pfam" id="PF12969">
    <property type="entry name" value="DUF3857"/>
    <property type="match status" value="1"/>
</dbReference>
<keyword evidence="1" id="KW-0732">Signal</keyword>
<evidence type="ECO:0000259" key="2">
    <source>
        <dbReference type="Pfam" id="PF01841"/>
    </source>
</evidence>
<feature type="domain" description="Transglutaminase-like" evidence="2">
    <location>
        <begin position="269"/>
        <end position="370"/>
    </location>
</feature>
<dbReference type="EMBL" id="FONH01000006">
    <property type="protein sequence ID" value="SFF04407.1"/>
    <property type="molecule type" value="Genomic_DNA"/>
</dbReference>
<reference evidence="5" key="1">
    <citation type="submission" date="2016-10" db="EMBL/GenBank/DDBJ databases">
        <authorList>
            <person name="Varghese N."/>
            <person name="Submissions S."/>
        </authorList>
    </citation>
    <scope>NUCLEOTIDE SEQUENCE [LARGE SCALE GENOMIC DNA]</scope>
    <source>
        <strain evidence="5">UNC178MFTsu3.1</strain>
    </source>
</reference>
<dbReference type="STRING" id="500610.SAMN02799615_02292"/>
<dbReference type="InterPro" id="IPR002931">
    <property type="entry name" value="Transglutaminase-like"/>
</dbReference>
<dbReference type="Pfam" id="PF01841">
    <property type="entry name" value="Transglut_core"/>
    <property type="match status" value="1"/>
</dbReference>
<feature type="chain" id="PRO_5011692942" evidence="1">
    <location>
        <begin position="28"/>
        <end position="626"/>
    </location>
</feature>
<name>A0A1I2FI27_9GAMM</name>
<evidence type="ECO:0000313" key="5">
    <source>
        <dbReference type="Proteomes" id="UP000199477"/>
    </source>
</evidence>
<feature type="signal peptide" evidence="1">
    <location>
        <begin position="1"/>
        <end position="27"/>
    </location>
</feature>
<evidence type="ECO:0000259" key="3">
    <source>
        <dbReference type="Pfam" id="PF12969"/>
    </source>
</evidence>
<keyword evidence="5" id="KW-1185">Reference proteome</keyword>
<feature type="domain" description="DUF3857" evidence="3">
    <location>
        <begin position="58"/>
        <end position="200"/>
    </location>
</feature>
<dbReference type="InterPro" id="IPR038765">
    <property type="entry name" value="Papain-like_cys_pep_sf"/>
</dbReference>
<dbReference type="AlphaFoldDB" id="A0A1I2FI27"/>
<dbReference type="RefSeq" id="WP_081805006.1">
    <property type="nucleotide sequence ID" value="NZ_FONH01000006.1"/>
</dbReference>
<gene>
    <name evidence="4" type="ORF">SAMN02799615_02292</name>
</gene>
<evidence type="ECO:0000313" key="4">
    <source>
        <dbReference type="EMBL" id="SFF04407.1"/>
    </source>
</evidence>
<dbReference type="Proteomes" id="UP000199477">
    <property type="component" value="Unassembled WGS sequence"/>
</dbReference>
<dbReference type="InterPro" id="IPR024618">
    <property type="entry name" value="DUF3857"/>
</dbReference>
<accession>A0A1I2FI27</accession>
<organism evidence="4 5">
    <name type="scientific">Dyella marensis</name>
    <dbReference type="NCBI Taxonomy" id="500610"/>
    <lineage>
        <taxon>Bacteria</taxon>
        <taxon>Pseudomonadati</taxon>
        <taxon>Pseudomonadota</taxon>
        <taxon>Gammaproteobacteria</taxon>
        <taxon>Lysobacterales</taxon>
        <taxon>Rhodanobacteraceae</taxon>
        <taxon>Dyella</taxon>
    </lineage>
</organism>
<dbReference type="Gene3D" id="3.10.620.30">
    <property type="match status" value="1"/>
</dbReference>
<proteinExistence type="predicted"/>